<comment type="caution">
    <text evidence="1">The sequence shown here is derived from an EMBL/GenBank/DDBJ whole genome shotgun (WGS) entry which is preliminary data.</text>
</comment>
<sequence length="322" mass="36314">MVIKCCDGVEDKKSNDVPWIMHSGCHYKISQNYCQDQDMASIVIPLELVELIIEHLFDDTKTLATCSLVCSAWVARTRHWLFGTVHLDCWCSRAFIHLLLHPSSTILYHIHRLHIDCSTSPGHTTLDYPILFFDSFLSAFQRVTDLRAIRSIQSLRLSNLDLTSYPLETQSRMTSTLACLFPEITSLGLDQVVLHDMRQLNSTVLRAFPCLGRLEARVKFLKYLEHTTVPVAISGEDSLPAGLKEIELGHDGMATVLCYIANARSRSHCQDGLNVHHLSLKGCTPEMLPYVSGAVHALSASLKTLRISFFSEKVQYYDCNFP</sequence>
<dbReference type="AlphaFoldDB" id="A0AA38Q6J2"/>
<protein>
    <recommendedName>
        <fullName evidence="3">F-box domain-containing protein</fullName>
    </recommendedName>
</protein>
<reference evidence="1" key="1">
    <citation type="submission" date="2022-08" db="EMBL/GenBank/DDBJ databases">
        <authorList>
            <consortium name="DOE Joint Genome Institute"/>
            <person name="Min B."/>
            <person name="Riley R."/>
            <person name="Sierra-Patev S."/>
            <person name="Naranjo-Ortiz M."/>
            <person name="Looney B."/>
            <person name="Konkel Z."/>
            <person name="Slot J.C."/>
            <person name="Sakamoto Y."/>
            <person name="Steenwyk J.L."/>
            <person name="Rokas A."/>
            <person name="Carro J."/>
            <person name="Camarero S."/>
            <person name="Ferreira P."/>
            <person name="Molpeceres G."/>
            <person name="Ruiz-Duenas F.J."/>
            <person name="Serrano A."/>
            <person name="Henrissat B."/>
            <person name="Drula E."/>
            <person name="Hughes K.W."/>
            <person name="Mata J.L."/>
            <person name="Ishikawa N.K."/>
            <person name="Vargas-Isla R."/>
            <person name="Ushijima S."/>
            <person name="Smith C.A."/>
            <person name="Ahrendt S."/>
            <person name="Andreopoulos W."/>
            <person name="He G."/>
            <person name="Labutti K."/>
            <person name="Lipzen A."/>
            <person name="Ng V."/>
            <person name="Sandor L."/>
            <person name="Barry K."/>
            <person name="Martinez A.T."/>
            <person name="Xiao Y."/>
            <person name="Gibbons J.G."/>
            <person name="Terashima K."/>
            <person name="Hibbett D.S."/>
            <person name="Grigoriev I.V."/>
        </authorList>
    </citation>
    <scope>NUCLEOTIDE SEQUENCE</scope>
    <source>
        <strain evidence="1">TFB7829</strain>
    </source>
</reference>
<dbReference type="InterPro" id="IPR036047">
    <property type="entry name" value="F-box-like_dom_sf"/>
</dbReference>
<gene>
    <name evidence="1" type="ORF">F5890DRAFT_628190</name>
</gene>
<dbReference type="SUPFAM" id="SSF81383">
    <property type="entry name" value="F-box domain"/>
    <property type="match status" value="1"/>
</dbReference>
<dbReference type="EMBL" id="MU801915">
    <property type="protein sequence ID" value="KAJ3988007.1"/>
    <property type="molecule type" value="Genomic_DNA"/>
</dbReference>
<proteinExistence type="predicted"/>
<evidence type="ECO:0000313" key="1">
    <source>
        <dbReference type="EMBL" id="KAJ3988007.1"/>
    </source>
</evidence>
<accession>A0AA38Q6J2</accession>
<evidence type="ECO:0008006" key="3">
    <source>
        <dbReference type="Google" id="ProtNLM"/>
    </source>
</evidence>
<organism evidence="1 2">
    <name type="scientific">Lentinula detonsa</name>
    <dbReference type="NCBI Taxonomy" id="2804962"/>
    <lineage>
        <taxon>Eukaryota</taxon>
        <taxon>Fungi</taxon>
        <taxon>Dikarya</taxon>
        <taxon>Basidiomycota</taxon>
        <taxon>Agaricomycotina</taxon>
        <taxon>Agaricomycetes</taxon>
        <taxon>Agaricomycetidae</taxon>
        <taxon>Agaricales</taxon>
        <taxon>Marasmiineae</taxon>
        <taxon>Omphalotaceae</taxon>
        <taxon>Lentinula</taxon>
    </lineage>
</organism>
<dbReference type="Proteomes" id="UP001163850">
    <property type="component" value="Unassembled WGS sequence"/>
</dbReference>
<name>A0AA38Q6J2_9AGAR</name>
<evidence type="ECO:0000313" key="2">
    <source>
        <dbReference type="Proteomes" id="UP001163850"/>
    </source>
</evidence>